<dbReference type="Proteomes" id="UP001262754">
    <property type="component" value="Unassembled WGS sequence"/>
</dbReference>
<keyword evidence="1" id="KW-0732">Signal</keyword>
<organism evidence="2 3">
    <name type="scientific">Caulobacter rhizosphaerae</name>
    <dbReference type="NCBI Taxonomy" id="2010972"/>
    <lineage>
        <taxon>Bacteria</taxon>
        <taxon>Pseudomonadati</taxon>
        <taxon>Pseudomonadota</taxon>
        <taxon>Alphaproteobacteria</taxon>
        <taxon>Caulobacterales</taxon>
        <taxon>Caulobacteraceae</taxon>
        <taxon>Caulobacter</taxon>
    </lineage>
</organism>
<dbReference type="Pfam" id="PF06674">
    <property type="entry name" value="DUF1176"/>
    <property type="match status" value="1"/>
</dbReference>
<reference evidence="2 3" key="1">
    <citation type="submission" date="2023-07" db="EMBL/GenBank/DDBJ databases">
        <title>Sorghum-associated microbial communities from plants grown in Nebraska, USA.</title>
        <authorList>
            <person name="Schachtman D."/>
        </authorList>
    </citation>
    <scope>NUCLEOTIDE SEQUENCE [LARGE SCALE GENOMIC DNA]</scope>
    <source>
        <strain evidence="2 3">DS2154</strain>
    </source>
</reference>
<name>A0ABU1N2J4_9CAUL</name>
<evidence type="ECO:0008006" key="4">
    <source>
        <dbReference type="Google" id="ProtNLM"/>
    </source>
</evidence>
<dbReference type="RefSeq" id="WP_163233466.1">
    <property type="nucleotide sequence ID" value="NZ_BMLD01000004.1"/>
</dbReference>
<feature type="signal peptide" evidence="1">
    <location>
        <begin position="1"/>
        <end position="23"/>
    </location>
</feature>
<dbReference type="InterPro" id="IPR009560">
    <property type="entry name" value="DUF1176"/>
</dbReference>
<feature type="chain" id="PRO_5045449942" description="DUF1176 domain-containing protein" evidence="1">
    <location>
        <begin position="24"/>
        <end position="340"/>
    </location>
</feature>
<dbReference type="EMBL" id="JAVDRL010000008">
    <property type="protein sequence ID" value="MDR6532301.1"/>
    <property type="molecule type" value="Genomic_DNA"/>
</dbReference>
<gene>
    <name evidence="2" type="ORF">J2800_003057</name>
</gene>
<protein>
    <recommendedName>
        <fullName evidence="4">DUF1176 domain-containing protein</fullName>
    </recommendedName>
</protein>
<comment type="caution">
    <text evidence="2">The sequence shown here is derived from an EMBL/GenBank/DDBJ whole genome shotgun (WGS) entry which is preliminary data.</text>
</comment>
<proteinExistence type="predicted"/>
<evidence type="ECO:0000313" key="2">
    <source>
        <dbReference type="EMBL" id="MDR6532301.1"/>
    </source>
</evidence>
<evidence type="ECO:0000313" key="3">
    <source>
        <dbReference type="Proteomes" id="UP001262754"/>
    </source>
</evidence>
<evidence type="ECO:0000256" key="1">
    <source>
        <dbReference type="SAM" id="SignalP"/>
    </source>
</evidence>
<sequence>MKTETWILTLAAAAILTPGVAAADSNSFKDWTVVCDNLRTCQVAGFSSDDGGLPAVLRLSRGGAAGAAAKVEIDLIDSEVDLGGKPPTLLVDDRVVMTARAKRSSEAGGVTVVLDDVQVGPLLGAARNGTLLTIRAGEKDVGQVSLAGMVAALRYADDQQRRAGTVTAMVAKGSAPAARVPAPPAAPVLHAAPAVAQTGLPSKPPAAVRALGRKAECDTEPGSQGEPQAWRLSDDKVLWQIPCGGGAYNFSGLFVVVDKAGRAALASLEGVEDGLATNADYDPKTRILTAYGKGRGIGDCGESSEWVWTGDAFALSQATVMPVCRGYGYDWPVVFRAEVR</sequence>
<accession>A0ABU1N2J4</accession>
<keyword evidence="3" id="KW-1185">Reference proteome</keyword>